<evidence type="ECO:0008006" key="5">
    <source>
        <dbReference type="Google" id="ProtNLM"/>
    </source>
</evidence>
<organism evidence="3 4">
    <name type="scientific">Pseudomonas salomonii</name>
    <dbReference type="NCBI Taxonomy" id="191391"/>
    <lineage>
        <taxon>Bacteria</taxon>
        <taxon>Pseudomonadati</taxon>
        <taxon>Pseudomonadota</taxon>
        <taxon>Gammaproteobacteria</taxon>
        <taxon>Pseudomonadales</taxon>
        <taxon>Pseudomonadaceae</taxon>
        <taxon>Pseudomonas</taxon>
    </lineage>
</organism>
<dbReference type="Gene3D" id="1.20.5.340">
    <property type="match status" value="1"/>
</dbReference>
<feature type="transmembrane region" description="Helical" evidence="2">
    <location>
        <begin position="103"/>
        <end position="122"/>
    </location>
</feature>
<keyword evidence="2" id="KW-0472">Membrane</keyword>
<feature type="region of interest" description="Disordered" evidence="1">
    <location>
        <begin position="15"/>
        <end position="44"/>
    </location>
</feature>
<feature type="compositionally biased region" description="Basic and acidic residues" evidence="1">
    <location>
        <begin position="15"/>
        <end position="25"/>
    </location>
</feature>
<name>A0A7Y8KPM1_9PSED</name>
<reference evidence="3 4" key="1">
    <citation type="submission" date="2020-04" db="EMBL/GenBank/DDBJ databases">
        <title>Molecular characterization of pseudomonads from Agaricus bisporus reveal novel blotch 2 pathogens in Western Europe.</title>
        <authorList>
            <person name="Taparia T."/>
            <person name="Krijger M."/>
            <person name="Haynes E."/>
            <person name="Elpinstone J.G."/>
            <person name="Noble R."/>
            <person name="Van Der Wolf J."/>
        </authorList>
    </citation>
    <scope>NUCLEOTIDE SEQUENCE [LARGE SCALE GENOMIC DNA]</scope>
    <source>
        <strain evidence="3 4">IPO3765</strain>
    </source>
</reference>
<comment type="caution">
    <text evidence="3">The sequence shown here is derived from an EMBL/GenBank/DDBJ whole genome shotgun (WGS) entry which is preliminary data.</text>
</comment>
<protein>
    <recommendedName>
        <fullName evidence="5">Haemolysin XhlA</fullName>
    </recommendedName>
</protein>
<dbReference type="EMBL" id="JACAQV010000021">
    <property type="protein sequence ID" value="NWF10148.1"/>
    <property type="molecule type" value="Genomic_DNA"/>
</dbReference>
<keyword evidence="2" id="KW-1133">Transmembrane helix</keyword>
<proteinExistence type="predicted"/>
<evidence type="ECO:0000256" key="2">
    <source>
        <dbReference type="SAM" id="Phobius"/>
    </source>
</evidence>
<dbReference type="Proteomes" id="UP000561369">
    <property type="component" value="Unassembled WGS sequence"/>
</dbReference>
<evidence type="ECO:0000256" key="1">
    <source>
        <dbReference type="SAM" id="MobiDB-lite"/>
    </source>
</evidence>
<dbReference type="AlphaFoldDB" id="A0A7Y8KPM1"/>
<evidence type="ECO:0000313" key="4">
    <source>
        <dbReference type="Proteomes" id="UP000561369"/>
    </source>
</evidence>
<evidence type="ECO:0000313" key="3">
    <source>
        <dbReference type="EMBL" id="NWF10148.1"/>
    </source>
</evidence>
<sequence>MSVDTRLQDELTKLKYEREGLRQQNDKGPGGDHTGGEPPGGDQMEARVAKLESHVEYMRRDISELRSDVKSIAADIVTLKLSSSGADAKLDNIDKHMVTKGQLSVYALLTILPVLGGGWWIVQQYLAPILKALPK</sequence>
<dbReference type="RefSeq" id="WP_177024700.1">
    <property type="nucleotide sequence ID" value="NZ_JACAQV010000021.1"/>
</dbReference>
<accession>A0A7Y8KPM1</accession>
<keyword evidence="2" id="KW-0812">Transmembrane</keyword>
<gene>
    <name evidence="3" type="ORF">HX810_20960</name>
</gene>